<dbReference type="OrthoDB" id="256869at2"/>
<dbReference type="Gene3D" id="3.40.50.720">
    <property type="entry name" value="NAD(P)-binding Rossmann-like Domain"/>
    <property type="match status" value="1"/>
</dbReference>
<dbReference type="GO" id="GO:0000166">
    <property type="term" value="F:nucleotide binding"/>
    <property type="evidence" value="ECO:0007669"/>
    <property type="project" value="InterPro"/>
</dbReference>
<reference evidence="7" key="1">
    <citation type="submission" date="2016-10" db="EMBL/GenBank/DDBJ databases">
        <authorList>
            <person name="Varghese N."/>
        </authorList>
    </citation>
    <scope>NUCLEOTIDE SEQUENCE [LARGE SCALE GENOMIC DNA]</scope>
    <source>
        <strain evidence="7">DSM 45096 / BCRC 16803 / CGMCC 4.1857 / CIP 109030 / JCM 12277 / KCTC 19219 / NBRC 100920 / 33214</strain>
    </source>
</reference>
<dbReference type="InterPro" id="IPR051317">
    <property type="entry name" value="Gfo/Idh/MocA_oxidoreduct"/>
</dbReference>
<dbReference type="Gene3D" id="3.30.360.10">
    <property type="entry name" value="Dihydrodipicolinate Reductase, domain 2"/>
    <property type="match status" value="1"/>
</dbReference>
<evidence type="ECO:0000313" key="7">
    <source>
        <dbReference type="Proteomes" id="UP000183015"/>
    </source>
</evidence>
<accession>A0A1H7R9N4</accession>
<feature type="domain" description="Gfo/Idh/MocA-like oxidoreductase N-terminal" evidence="4">
    <location>
        <begin position="23"/>
        <end position="140"/>
    </location>
</feature>
<dbReference type="GO" id="GO:0016491">
    <property type="term" value="F:oxidoreductase activity"/>
    <property type="evidence" value="ECO:0007669"/>
    <property type="project" value="UniProtKB-KW"/>
</dbReference>
<evidence type="ECO:0000256" key="2">
    <source>
        <dbReference type="ARBA" id="ARBA00023002"/>
    </source>
</evidence>
<keyword evidence="7" id="KW-1185">Reference proteome</keyword>
<keyword evidence="2" id="KW-0560">Oxidoreductase</keyword>
<dbReference type="PANTHER" id="PTHR43708">
    <property type="entry name" value="CONSERVED EXPRESSED OXIDOREDUCTASE (EUROFUNG)"/>
    <property type="match status" value="1"/>
</dbReference>
<gene>
    <name evidence="6" type="ORF">SAMN05414137_1107</name>
</gene>
<dbReference type="AlphaFoldDB" id="A0A1H7R9N4"/>
<evidence type="ECO:0000259" key="4">
    <source>
        <dbReference type="Pfam" id="PF01408"/>
    </source>
</evidence>
<dbReference type="EMBL" id="FOAZ01000010">
    <property type="protein sequence ID" value="SEL57000.1"/>
    <property type="molecule type" value="Genomic_DNA"/>
</dbReference>
<sequence length="366" mass="38342">MANSTPNTTPAPPTGAPSGPAPLRVGLIGYGLAGAVFHAPLIATTPGLRLDAVVTANPERREQAGARYPQARLLSSAEELWPLGLDLVVVATPNRTHIPLATAALQAGVPVVVDKPLAATSTEGAALAGLAEERGLLLSVFQNRRWDGDFLTVSELVSSGRLGRVHRFESRFERWRPNLKGGWRELGDPAEAGGLLYDLGSHLVDQALTLFGPAASVYAELDVRRAGAAADDDSFVALTHVDGTRSHLWMSAAAGELGPRFRVLGSEAAYTSWGLDGQEDALRAGRTPTDEGWGTTPAALFGQLGTVDDSVAHPTLPGAYEAYYAGIAAALHGLAPVPVEPRDAVAALRVLEAARHSAAEGRMVKL</sequence>
<organism evidence="6 7">
    <name type="scientific">Streptacidiphilus jiangxiensis</name>
    <dbReference type="NCBI Taxonomy" id="235985"/>
    <lineage>
        <taxon>Bacteria</taxon>
        <taxon>Bacillati</taxon>
        <taxon>Actinomycetota</taxon>
        <taxon>Actinomycetes</taxon>
        <taxon>Kitasatosporales</taxon>
        <taxon>Streptomycetaceae</taxon>
        <taxon>Streptacidiphilus</taxon>
    </lineage>
</organism>
<dbReference type="STRING" id="235985.SAMN05414137_1107"/>
<evidence type="ECO:0000256" key="3">
    <source>
        <dbReference type="SAM" id="MobiDB-lite"/>
    </source>
</evidence>
<name>A0A1H7R9N4_STRJI</name>
<dbReference type="InterPro" id="IPR036291">
    <property type="entry name" value="NAD(P)-bd_dom_sf"/>
</dbReference>
<dbReference type="InterPro" id="IPR004104">
    <property type="entry name" value="Gfo/Idh/MocA-like_OxRdtase_C"/>
</dbReference>
<feature type="domain" description="Gfo/Idh/MocA-like oxidoreductase C-terminal" evidence="5">
    <location>
        <begin position="155"/>
        <end position="366"/>
    </location>
</feature>
<evidence type="ECO:0000256" key="1">
    <source>
        <dbReference type="ARBA" id="ARBA00010928"/>
    </source>
</evidence>
<proteinExistence type="inferred from homology"/>
<comment type="similarity">
    <text evidence="1">Belongs to the Gfo/Idh/MocA family.</text>
</comment>
<evidence type="ECO:0000259" key="5">
    <source>
        <dbReference type="Pfam" id="PF02894"/>
    </source>
</evidence>
<dbReference type="SUPFAM" id="SSF51735">
    <property type="entry name" value="NAD(P)-binding Rossmann-fold domains"/>
    <property type="match status" value="1"/>
</dbReference>
<dbReference type="SUPFAM" id="SSF55347">
    <property type="entry name" value="Glyceraldehyde-3-phosphate dehydrogenase-like, C-terminal domain"/>
    <property type="match status" value="1"/>
</dbReference>
<dbReference type="Proteomes" id="UP000183015">
    <property type="component" value="Unassembled WGS sequence"/>
</dbReference>
<dbReference type="Pfam" id="PF01408">
    <property type="entry name" value="GFO_IDH_MocA"/>
    <property type="match status" value="1"/>
</dbReference>
<dbReference type="PANTHER" id="PTHR43708:SF5">
    <property type="entry name" value="CONSERVED EXPRESSED OXIDOREDUCTASE (EUROFUNG)-RELATED"/>
    <property type="match status" value="1"/>
</dbReference>
<feature type="region of interest" description="Disordered" evidence="3">
    <location>
        <begin position="1"/>
        <end position="20"/>
    </location>
</feature>
<evidence type="ECO:0000313" key="6">
    <source>
        <dbReference type="EMBL" id="SEL57000.1"/>
    </source>
</evidence>
<dbReference type="eggNOG" id="COG0673">
    <property type="taxonomic scope" value="Bacteria"/>
</dbReference>
<protein>
    <submittedName>
        <fullName evidence="6">Predicted dehydrogenase</fullName>
    </submittedName>
</protein>
<dbReference type="RefSeq" id="WP_042450158.1">
    <property type="nucleotide sequence ID" value="NZ_BBPN01000018.1"/>
</dbReference>
<dbReference type="InterPro" id="IPR000683">
    <property type="entry name" value="Gfo/Idh/MocA-like_OxRdtase_N"/>
</dbReference>
<dbReference type="Pfam" id="PF02894">
    <property type="entry name" value="GFO_IDH_MocA_C"/>
    <property type="match status" value="1"/>
</dbReference>